<feature type="domain" description="Carbohydrate kinase PfkB" evidence="3">
    <location>
        <begin position="2"/>
        <end position="216"/>
    </location>
</feature>
<comment type="caution">
    <text evidence="4">The sequence shown here is derived from an EMBL/GenBank/DDBJ whole genome shotgun (WGS) entry which is preliminary data.</text>
</comment>
<dbReference type="InterPro" id="IPR029056">
    <property type="entry name" value="Ribokinase-like"/>
</dbReference>
<dbReference type="PANTHER" id="PTHR10584">
    <property type="entry name" value="SUGAR KINASE"/>
    <property type="match status" value="1"/>
</dbReference>
<dbReference type="SUPFAM" id="SSF53613">
    <property type="entry name" value="Ribokinase-like"/>
    <property type="match status" value="1"/>
</dbReference>
<keyword evidence="1 4" id="KW-0808">Transferase</keyword>
<name>A0A645CV95_9ZZZZ</name>
<dbReference type="AlphaFoldDB" id="A0A645CV95"/>
<evidence type="ECO:0000256" key="2">
    <source>
        <dbReference type="ARBA" id="ARBA00022777"/>
    </source>
</evidence>
<dbReference type="GO" id="GO:0005829">
    <property type="term" value="C:cytosol"/>
    <property type="evidence" value="ECO:0007669"/>
    <property type="project" value="TreeGrafter"/>
</dbReference>
<accession>A0A645CV95</accession>
<keyword evidence="2 4" id="KW-0418">Kinase</keyword>
<dbReference type="EC" id="2.7.1.-" evidence="4"/>
<proteinExistence type="predicted"/>
<dbReference type="EMBL" id="VSSQ01030329">
    <property type="protein sequence ID" value="MPM80824.1"/>
    <property type="molecule type" value="Genomic_DNA"/>
</dbReference>
<dbReference type="InterPro" id="IPR011611">
    <property type="entry name" value="PfkB_dom"/>
</dbReference>
<dbReference type="Pfam" id="PF00294">
    <property type="entry name" value="PfkB"/>
    <property type="match status" value="1"/>
</dbReference>
<evidence type="ECO:0000313" key="4">
    <source>
        <dbReference type="EMBL" id="MPM80824.1"/>
    </source>
</evidence>
<protein>
    <submittedName>
        <fullName evidence="4">Putative sugar kinase YdjH</fullName>
        <ecNumber evidence="4">2.7.1.-</ecNumber>
    </submittedName>
</protein>
<evidence type="ECO:0000256" key="1">
    <source>
        <dbReference type="ARBA" id="ARBA00022679"/>
    </source>
</evidence>
<reference evidence="4" key="1">
    <citation type="submission" date="2019-08" db="EMBL/GenBank/DDBJ databases">
        <authorList>
            <person name="Kucharzyk K."/>
            <person name="Murdoch R.W."/>
            <person name="Higgins S."/>
            <person name="Loffler F."/>
        </authorList>
    </citation>
    <scope>NUCLEOTIDE SEQUENCE</scope>
</reference>
<dbReference type="Gene3D" id="3.40.1190.20">
    <property type="match status" value="1"/>
</dbReference>
<dbReference type="PANTHER" id="PTHR10584:SF166">
    <property type="entry name" value="RIBOKINASE"/>
    <property type="match status" value="1"/>
</dbReference>
<organism evidence="4">
    <name type="scientific">bioreactor metagenome</name>
    <dbReference type="NCBI Taxonomy" id="1076179"/>
    <lineage>
        <taxon>unclassified sequences</taxon>
        <taxon>metagenomes</taxon>
        <taxon>ecological metagenomes</taxon>
    </lineage>
</organism>
<gene>
    <name evidence="4" type="primary">ydjH_13</name>
    <name evidence="4" type="ORF">SDC9_127874</name>
</gene>
<sequence length="238" mass="25631">MDYVCRSKTVEQTKSLILVNPDGNRTFIQYPGTSAEFCFEDINLSLLDQVELLQIGGTFHLPKFDGEGTARLLKLAREKGVITSMDVTKDPSGRWNKIIAPCYPYLDYFLPSIEQAACICGTNNEKKIADFFLGRGVTAVVVKMGSRGCYCKSGSKAFYCGCYTVPVAETTGAGDAFVAGFLTAVGKGYPIEECVQFGTATSAHAIQAFGATAGVPDFGTVCAFMAEHPKPMITQCSD</sequence>
<dbReference type="GO" id="GO:0016301">
    <property type="term" value="F:kinase activity"/>
    <property type="evidence" value="ECO:0007669"/>
    <property type="project" value="UniProtKB-KW"/>
</dbReference>
<evidence type="ECO:0000259" key="3">
    <source>
        <dbReference type="Pfam" id="PF00294"/>
    </source>
</evidence>